<dbReference type="Proteomes" id="UP001272137">
    <property type="component" value="Unassembled WGS sequence"/>
</dbReference>
<sequence length="56" mass="6129">MRLAQLRRDLSDGVRLASCRGQRYLSVVFGCFFVKGPVVGGPRLFVGCVRVCVNGL</sequence>
<proteinExistence type="predicted"/>
<dbReference type="EMBL" id="QXCT01000002">
    <property type="protein sequence ID" value="MDW9257197.1"/>
    <property type="molecule type" value="Genomic_DNA"/>
</dbReference>
<name>A0AAW9D5Z7_BURTH</name>
<protein>
    <submittedName>
        <fullName evidence="1">Uncharacterized protein</fullName>
    </submittedName>
</protein>
<gene>
    <name evidence="1" type="ORF">C7S16_1475</name>
</gene>
<comment type="caution">
    <text evidence="1">The sequence shown here is derived from an EMBL/GenBank/DDBJ whole genome shotgun (WGS) entry which is preliminary data.</text>
</comment>
<dbReference type="AlphaFoldDB" id="A0AAW9D5Z7"/>
<evidence type="ECO:0000313" key="2">
    <source>
        <dbReference type="Proteomes" id="UP001272137"/>
    </source>
</evidence>
<evidence type="ECO:0000313" key="1">
    <source>
        <dbReference type="EMBL" id="MDW9257197.1"/>
    </source>
</evidence>
<organism evidence="1 2">
    <name type="scientific">Burkholderia thailandensis</name>
    <dbReference type="NCBI Taxonomy" id="57975"/>
    <lineage>
        <taxon>Bacteria</taxon>
        <taxon>Pseudomonadati</taxon>
        <taxon>Pseudomonadota</taxon>
        <taxon>Betaproteobacteria</taxon>
        <taxon>Burkholderiales</taxon>
        <taxon>Burkholderiaceae</taxon>
        <taxon>Burkholderia</taxon>
        <taxon>pseudomallei group</taxon>
    </lineage>
</organism>
<accession>A0AAW9D5Z7</accession>
<reference evidence="1" key="1">
    <citation type="submission" date="2018-08" db="EMBL/GenBank/DDBJ databases">
        <title>Identification of Burkholderia cepacia strains that express a Burkholderia pseudomallei-like capsular polysaccharide.</title>
        <authorList>
            <person name="Burtnick M.N."/>
            <person name="Vongsouvath M."/>
            <person name="Newton P."/>
            <person name="Wuthiekanun V."/>
            <person name="Limmathurotsakul D."/>
            <person name="Brett P.J."/>
            <person name="Chantratita N."/>
            <person name="Dance D.A."/>
        </authorList>
    </citation>
    <scope>NUCLEOTIDE SEQUENCE</scope>
    <source>
        <strain evidence="1">SBXCC001</strain>
    </source>
</reference>